<feature type="transmembrane region" description="Helical" evidence="1">
    <location>
        <begin position="350"/>
        <end position="371"/>
    </location>
</feature>
<protein>
    <recommendedName>
        <fullName evidence="4">Glycosyltransferase RgtA/B/C/D-like domain-containing protein</fullName>
    </recommendedName>
</protein>
<keyword evidence="1" id="KW-0812">Transmembrane</keyword>
<keyword evidence="3" id="KW-1185">Reference proteome</keyword>
<dbReference type="EMBL" id="FNDS01000008">
    <property type="protein sequence ID" value="SDI37314.1"/>
    <property type="molecule type" value="Genomic_DNA"/>
</dbReference>
<name>A0A1G8K1L7_9PSED</name>
<evidence type="ECO:0000313" key="3">
    <source>
        <dbReference type="Proteomes" id="UP000199636"/>
    </source>
</evidence>
<feature type="transmembrane region" description="Helical" evidence="1">
    <location>
        <begin position="89"/>
        <end position="113"/>
    </location>
</feature>
<gene>
    <name evidence="2" type="ORF">SAMN05216272_108193</name>
</gene>
<proteinExistence type="predicted"/>
<accession>A0A1G8K1L7</accession>
<feature type="transmembrane region" description="Helical" evidence="1">
    <location>
        <begin position="182"/>
        <end position="202"/>
    </location>
</feature>
<feature type="transmembrane region" description="Helical" evidence="1">
    <location>
        <begin position="134"/>
        <end position="160"/>
    </location>
</feature>
<feature type="transmembrane region" description="Helical" evidence="1">
    <location>
        <begin position="12"/>
        <end position="35"/>
    </location>
</feature>
<feature type="transmembrane region" description="Helical" evidence="1">
    <location>
        <begin position="299"/>
        <end position="319"/>
    </location>
</feature>
<organism evidence="2 3">
    <name type="scientific">Pseudomonas panipatensis</name>
    <dbReference type="NCBI Taxonomy" id="428992"/>
    <lineage>
        <taxon>Bacteria</taxon>
        <taxon>Pseudomonadati</taxon>
        <taxon>Pseudomonadota</taxon>
        <taxon>Gammaproteobacteria</taxon>
        <taxon>Pseudomonadales</taxon>
        <taxon>Pseudomonadaceae</taxon>
        <taxon>Pseudomonas</taxon>
    </lineage>
</organism>
<sequence length="547" mass="60297">MRSAESTHSRTRSILNFLLIISPFLVFFINGFWLYGSTGRDDVHITYAEALNLANGQGFTNINGDHIEQSSSILHVAILGGLKALFPMISMPALGGCLTIVAGALSLLIMMLFSGAKNRRTGQIAALATSSSTYFVYWAFGGLESVLAALIILTAFVYLLQKSKAASFGAILSLYSIIRPEGFFVILLFGVFTLAISSLTLARRGKIDWNLAKSGIYAILFGLAVFLAVTTFRLQYFGRAFPLPVYAKSTGLSLTAFCDGFTYLFSQLLESTGLLVLILIIICGTAYKSFTAEPKDKPAHIMAGLFTLSVLAFIIASGGDWMEGGRFLVPIIPLVTFFSCLNISAGEKKLPTLCLIALCFIMAFQTISFSGNQSTGRATPPATLEGQYSWFELQNQVHLRDAFFINGIQKFVSDEINRKGKIVVLSAQAGMVPFYLHQTFGDRMRFVDIRALATDEFLRCPLTSRIPKSKYGLMYDYSSYFETANELEEKCGIPIPDLIFDLGNENQERLKLITNHNYHVAFAQKGYVPASGKPRVAMDQVLFVRNY</sequence>
<feature type="transmembrane region" description="Helical" evidence="1">
    <location>
        <begin position="325"/>
        <end position="343"/>
    </location>
</feature>
<dbReference type="Proteomes" id="UP000199636">
    <property type="component" value="Unassembled WGS sequence"/>
</dbReference>
<keyword evidence="1" id="KW-1133">Transmembrane helix</keyword>
<evidence type="ECO:0000313" key="2">
    <source>
        <dbReference type="EMBL" id="SDI37314.1"/>
    </source>
</evidence>
<keyword evidence="1" id="KW-0472">Membrane</keyword>
<evidence type="ECO:0000256" key="1">
    <source>
        <dbReference type="SAM" id="Phobius"/>
    </source>
</evidence>
<feature type="transmembrane region" description="Helical" evidence="1">
    <location>
        <begin position="264"/>
        <end position="287"/>
    </location>
</feature>
<dbReference type="STRING" id="428992.SAMN05216272_108193"/>
<evidence type="ECO:0008006" key="4">
    <source>
        <dbReference type="Google" id="ProtNLM"/>
    </source>
</evidence>
<feature type="transmembrane region" description="Helical" evidence="1">
    <location>
        <begin position="214"/>
        <end position="236"/>
    </location>
</feature>
<reference evidence="3" key="1">
    <citation type="submission" date="2016-10" db="EMBL/GenBank/DDBJ databases">
        <authorList>
            <person name="Varghese N."/>
            <person name="Submissions S."/>
        </authorList>
    </citation>
    <scope>NUCLEOTIDE SEQUENCE [LARGE SCALE GENOMIC DNA]</scope>
    <source>
        <strain evidence="3">CCM 7469</strain>
    </source>
</reference>
<dbReference type="AlphaFoldDB" id="A0A1G8K1L7"/>